<proteinExistence type="inferred from homology"/>
<dbReference type="PANTHER" id="PTHR10826">
    <property type="entry name" value="COMPLEMENT COMPONENT 1"/>
    <property type="match status" value="1"/>
</dbReference>
<dbReference type="InterPro" id="IPR003428">
    <property type="entry name" value="MAM33"/>
</dbReference>
<organism evidence="2 3">
    <name type="scientific">Polyplax serrata</name>
    <name type="common">Common mouse louse</name>
    <dbReference type="NCBI Taxonomy" id="468196"/>
    <lineage>
        <taxon>Eukaryota</taxon>
        <taxon>Metazoa</taxon>
        <taxon>Ecdysozoa</taxon>
        <taxon>Arthropoda</taxon>
        <taxon>Hexapoda</taxon>
        <taxon>Insecta</taxon>
        <taxon>Pterygota</taxon>
        <taxon>Neoptera</taxon>
        <taxon>Paraneoptera</taxon>
        <taxon>Psocodea</taxon>
        <taxon>Troctomorpha</taxon>
        <taxon>Phthiraptera</taxon>
        <taxon>Anoplura</taxon>
        <taxon>Polyplacidae</taxon>
        <taxon>Polyplax</taxon>
    </lineage>
</organism>
<dbReference type="AlphaFoldDB" id="A0AAN8S7A4"/>
<accession>A0AAN8S7A4</accession>
<gene>
    <name evidence="2" type="ORF">RUM43_010530</name>
</gene>
<evidence type="ECO:0000313" key="3">
    <source>
        <dbReference type="Proteomes" id="UP001372834"/>
    </source>
</evidence>
<dbReference type="SUPFAM" id="SSF54529">
    <property type="entry name" value="Mitochondrial glycoprotein MAM33-like"/>
    <property type="match status" value="1"/>
</dbReference>
<dbReference type="EMBL" id="JAWJWE010000004">
    <property type="protein sequence ID" value="KAK6636866.1"/>
    <property type="molecule type" value="Genomic_DNA"/>
</dbReference>
<dbReference type="Pfam" id="PF02330">
    <property type="entry name" value="MAM33"/>
    <property type="match status" value="1"/>
</dbReference>
<comment type="caution">
    <text evidence="2">The sequence shown here is derived from an EMBL/GenBank/DDBJ whole genome shotgun (WGS) entry which is preliminary data.</text>
</comment>
<protein>
    <recommendedName>
        <fullName evidence="4">Complement component 1 Q subcomponent-binding protein, mitochondrial</fullName>
    </recommendedName>
</protein>
<evidence type="ECO:0000313" key="2">
    <source>
        <dbReference type="EMBL" id="KAK6636866.1"/>
    </source>
</evidence>
<dbReference type="GO" id="GO:0005759">
    <property type="term" value="C:mitochondrial matrix"/>
    <property type="evidence" value="ECO:0007669"/>
    <property type="project" value="InterPro"/>
</dbReference>
<dbReference type="PANTHER" id="PTHR10826:SF1">
    <property type="entry name" value="COMPLEMENT COMPONENT 1 Q SUBCOMPONENT-BINDING PROTEIN, MITOCHONDRIAL"/>
    <property type="match status" value="1"/>
</dbReference>
<name>A0AAN8S7A4_POLSC</name>
<reference evidence="2 3" key="1">
    <citation type="submission" date="2023-10" db="EMBL/GenBank/DDBJ databases">
        <title>Genomes of two closely related lineages of the louse Polyplax serrata with different host specificities.</title>
        <authorList>
            <person name="Martinu J."/>
            <person name="Tarabai H."/>
            <person name="Stefka J."/>
            <person name="Hypsa V."/>
        </authorList>
    </citation>
    <scope>NUCLEOTIDE SEQUENCE [LARGE SCALE GENOMIC DNA]</scope>
    <source>
        <strain evidence="2">HR10_N</strain>
    </source>
</reference>
<dbReference type="Proteomes" id="UP001372834">
    <property type="component" value="Unassembled WGS sequence"/>
</dbReference>
<evidence type="ECO:0000256" key="1">
    <source>
        <dbReference type="ARBA" id="ARBA00005457"/>
    </source>
</evidence>
<dbReference type="GO" id="GO:0042256">
    <property type="term" value="P:cytosolic ribosome assembly"/>
    <property type="evidence" value="ECO:0007669"/>
    <property type="project" value="TreeGrafter"/>
</dbReference>
<comment type="similarity">
    <text evidence="1">Belongs to the MAM33 family.</text>
</comment>
<evidence type="ECO:0008006" key="4">
    <source>
        <dbReference type="Google" id="ProtNLM"/>
    </source>
</evidence>
<dbReference type="Gene3D" id="3.10.280.10">
    <property type="entry name" value="Mitochondrial glycoprotein"/>
    <property type="match status" value="1"/>
</dbReference>
<dbReference type="InterPro" id="IPR036561">
    <property type="entry name" value="MAM33_sf"/>
</dbReference>
<sequence>MNNILKYGLRFSLDRLIGSGRSVVRPVLNSRVSEAGLSRTLWHMCSTTKINDNFLKRKPLNECCQCGCSGMIHTGGEKDLVEFLNDEIASEKKGQKLRSLPSELHGFSITTDMAELIFKKKTDFETITVTMNVNHSVDTEDTEDEGSMSEEMRARPSFEVDIERNNKTLTFACSYTNFNDPSHENTADSFEITEVSYFEGKWDEKVYSVAADLLDENLYDLFMVVLGEKGVTKEFIDKVSDIATSHEHSQYIGLLENVKKFASVN</sequence>